<dbReference type="Pfam" id="PF12625">
    <property type="entry name" value="Arabinose_bd"/>
    <property type="match status" value="1"/>
</dbReference>
<keyword evidence="1" id="KW-0805">Transcription regulation</keyword>
<keyword evidence="6" id="KW-1185">Reference proteome</keyword>
<dbReference type="PANTHER" id="PTHR47894">
    <property type="entry name" value="HTH-TYPE TRANSCRIPTIONAL REGULATOR GADX"/>
    <property type="match status" value="1"/>
</dbReference>
<dbReference type="SMART" id="SM00342">
    <property type="entry name" value="HTH_ARAC"/>
    <property type="match status" value="1"/>
</dbReference>
<reference evidence="6" key="1">
    <citation type="submission" date="2016-10" db="EMBL/GenBank/DDBJ databases">
        <authorList>
            <person name="Varghese N."/>
            <person name="Submissions S."/>
        </authorList>
    </citation>
    <scope>NUCLEOTIDE SEQUENCE [LARGE SCALE GENOMIC DNA]</scope>
    <source>
        <strain evidence="6">DSM 23317</strain>
    </source>
</reference>
<evidence type="ECO:0000313" key="6">
    <source>
        <dbReference type="Proteomes" id="UP000199527"/>
    </source>
</evidence>
<proteinExistence type="predicted"/>
<evidence type="ECO:0000256" key="2">
    <source>
        <dbReference type="ARBA" id="ARBA00023125"/>
    </source>
</evidence>
<keyword evidence="3" id="KW-0804">Transcription</keyword>
<evidence type="ECO:0000313" key="5">
    <source>
        <dbReference type="EMBL" id="SDI75547.1"/>
    </source>
</evidence>
<evidence type="ECO:0000259" key="4">
    <source>
        <dbReference type="PROSITE" id="PS01124"/>
    </source>
</evidence>
<dbReference type="InterPro" id="IPR009057">
    <property type="entry name" value="Homeodomain-like_sf"/>
</dbReference>
<dbReference type="GO" id="GO:0003700">
    <property type="term" value="F:DNA-binding transcription factor activity"/>
    <property type="evidence" value="ECO:0007669"/>
    <property type="project" value="InterPro"/>
</dbReference>
<dbReference type="GO" id="GO:0000976">
    <property type="term" value="F:transcription cis-regulatory region binding"/>
    <property type="evidence" value="ECO:0007669"/>
    <property type="project" value="TreeGrafter"/>
</dbReference>
<sequence>MDSQGREMSQSRCSAAPGEGMIDSAFIIGALTAARRQGLDVDRLLGNFALDWQALEQGRGLVARDYAALLRQLWQLLDDESSGYAVKPMRLGSFRMMCQACIGCRNLRRAQLRVIEYFRLMSDEYQWQLLEQGEEARFQLRMVNGQSDSDISFFLLSLAIILHRWSAWMIDSPLLLSRVQFSFPRHSFDTDLSALLQAPIRFDAPVTELVMPVRYLQAPIKQSADTLSPFLANSPEQLLTHYRNDDSLSARVRDYIDRQQELETLSQELVANHFNISVATLGRRLKREGHQFLELKDKVRRGRAVKLLLSSELPISDIAERLGYSEPSVFYRNFKKWVGKTPSEFRDSRG</sequence>
<dbReference type="InterPro" id="IPR018060">
    <property type="entry name" value="HTH_AraC"/>
</dbReference>
<dbReference type="Proteomes" id="UP000199527">
    <property type="component" value="Unassembled WGS sequence"/>
</dbReference>
<dbReference type="EMBL" id="FNEM01000003">
    <property type="protein sequence ID" value="SDI75547.1"/>
    <property type="molecule type" value="Genomic_DNA"/>
</dbReference>
<evidence type="ECO:0000256" key="1">
    <source>
        <dbReference type="ARBA" id="ARBA00023015"/>
    </source>
</evidence>
<dbReference type="AlphaFoldDB" id="A0A1G8N650"/>
<feature type="domain" description="HTH araC/xylS-type" evidence="4">
    <location>
        <begin position="250"/>
        <end position="348"/>
    </location>
</feature>
<dbReference type="InterPro" id="IPR032687">
    <property type="entry name" value="AraC-type_N"/>
</dbReference>
<accession>A0A1G8N650</accession>
<dbReference type="OrthoDB" id="6816069at2"/>
<dbReference type="PROSITE" id="PS01124">
    <property type="entry name" value="HTH_ARAC_FAMILY_2"/>
    <property type="match status" value="1"/>
</dbReference>
<dbReference type="PRINTS" id="PR00032">
    <property type="entry name" value="HTHARAC"/>
</dbReference>
<dbReference type="Pfam" id="PF12833">
    <property type="entry name" value="HTH_18"/>
    <property type="match status" value="1"/>
</dbReference>
<evidence type="ECO:0000256" key="3">
    <source>
        <dbReference type="ARBA" id="ARBA00023163"/>
    </source>
</evidence>
<dbReference type="GO" id="GO:0005829">
    <property type="term" value="C:cytosol"/>
    <property type="evidence" value="ECO:0007669"/>
    <property type="project" value="TreeGrafter"/>
</dbReference>
<name>A0A1G8N650_9GAMM</name>
<organism evidence="5 6">
    <name type="scientific">Ferrimonas sediminum</name>
    <dbReference type="NCBI Taxonomy" id="718193"/>
    <lineage>
        <taxon>Bacteria</taxon>
        <taxon>Pseudomonadati</taxon>
        <taxon>Pseudomonadota</taxon>
        <taxon>Gammaproteobacteria</taxon>
        <taxon>Alteromonadales</taxon>
        <taxon>Ferrimonadaceae</taxon>
        <taxon>Ferrimonas</taxon>
    </lineage>
</organism>
<keyword evidence="2" id="KW-0238">DNA-binding</keyword>
<gene>
    <name evidence="5" type="ORF">SAMN04488540_10327</name>
</gene>
<protein>
    <submittedName>
        <fullName evidence="5">Helix-turn-helix domain-containing protein</fullName>
    </submittedName>
</protein>
<dbReference type="InterPro" id="IPR020449">
    <property type="entry name" value="Tscrpt_reg_AraC-type_HTH"/>
</dbReference>
<dbReference type="SUPFAM" id="SSF46689">
    <property type="entry name" value="Homeodomain-like"/>
    <property type="match status" value="1"/>
</dbReference>
<dbReference type="PANTHER" id="PTHR47894:SF1">
    <property type="entry name" value="HTH-TYPE TRANSCRIPTIONAL REGULATOR VQSM"/>
    <property type="match status" value="1"/>
</dbReference>
<dbReference type="Gene3D" id="1.10.10.60">
    <property type="entry name" value="Homeodomain-like"/>
    <property type="match status" value="1"/>
</dbReference>